<organism evidence="1">
    <name type="scientific">Arundo donax</name>
    <name type="common">Giant reed</name>
    <name type="synonym">Donax arundinaceus</name>
    <dbReference type="NCBI Taxonomy" id="35708"/>
    <lineage>
        <taxon>Eukaryota</taxon>
        <taxon>Viridiplantae</taxon>
        <taxon>Streptophyta</taxon>
        <taxon>Embryophyta</taxon>
        <taxon>Tracheophyta</taxon>
        <taxon>Spermatophyta</taxon>
        <taxon>Magnoliopsida</taxon>
        <taxon>Liliopsida</taxon>
        <taxon>Poales</taxon>
        <taxon>Poaceae</taxon>
        <taxon>PACMAD clade</taxon>
        <taxon>Arundinoideae</taxon>
        <taxon>Arundineae</taxon>
        <taxon>Arundo</taxon>
    </lineage>
</organism>
<sequence length="66" mass="7628">MSSYITKSKARYQIVLIKSRERSPYDGYSLLIWVWSVSHCVQAPFVEGQFACPFIGLREIDSNNQI</sequence>
<accession>A0A0A8XV23</accession>
<reference evidence="1" key="2">
    <citation type="journal article" date="2015" name="Data Brief">
        <title>Shoot transcriptome of the giant reed, Arundo donax.</title>
        <authorList>
            <person name="Barrero R.A."/>
            <person name="Guerrero F.D."/>
            <person name="Moolhuijzen P."/>
            <person name="Goolsby J.A."/>
            <person name="Tidwell J."/>
            <person name="Bellgard S.E."/>
            <person name="Bellgard M.I."/>
        </authorList>
    </citation>
    <scope>NUCLEOTIDE SEQUENCE</scope>
    <source>
        <tissue evidence="1">Shoot tissue taken approximately 20 cm above the soil surface</tissue>
    </source>
</reference>
<dbReference type="EMBL" id="GBRH01280179">
    <property type="protein sequence ID" value="JAD17716.1"/>
    <property type="molecule type" value="Transcribed_RNA"/>
</dbReference>
<evidence type="ECO:0000313" key="1">
    <source>
        <dbReference type="EMBL" id="JAD17716.1"/>
    </source>
</evidence>
<reference evidence="1" key="1">
    <citation type="submission" date="2014-09" db="EMBL/GenBank/DDBJ databases">
        <authorList>
            <person name="Magalhaes I.L.F."/>
            <person name="Oliveira U."/>
            <person name="Santos F.R."/>
            <person name="Vidigal T.H.D.A."/>
            <person name="Brescovit A.D."/>
            <person name="Santos A.J."/>
        </authorList>
    </citation>
    <scope>NUCLEOTIDE SEQUENCE</scope>
    <source>
        <tissue evidence="1">Shoot tissue taken approximately 20 cm above the soil surface</tissue>
    </source>
</reference>
<name>A0A0A8XV23_ARUDO</name>
<proteinExistence type="predicted"/>
<protein>
    <submittedName>
        <fullName evidence="1">Uncharacterized protein</fullName>
    </submittedName>
</protein>
<dbReference type="AlphaFoldDB" id="A0A0A8XV23"/>